<sequence length="504" mass="55174">MEAGGSGGGASSKRTAVDAGLSSGRFELWRCARRAAPRSPASSSEQAAPVVAAPVAAEASAGDASQECHMDGDAQQPVPTASQGAPCETKHKVFLVVGECGDGKSTLINALRDPENSGEASAGLNSRGVTKTITAYVGLPINGQPIDLLDTPGVGDTDVTPMKLLTLIEQELLTDEIGGADAIDGVIVTTPIPDGRVKLGAQLVQMLVEHGFLGEEKWRNIILVGTKVDRATAEEIDLFRTDEVDELGRPKGIASQFFSPAPGGKGTCVMTHKGDYSELREAILRLPSLKVKYGTPDAARMAEVFSEKLGIDKSLFQKELVEARQQLQIQLDAQFEEKEILKRDMEQLKEERARDLEVQEQRASVQSLELKQELKLELEAKLKEKDRLLEELRTSGPQERLQLESQMQMLESRFSELQEKAAQKQRSMEVQLDQKKEELRALIEQQRQQQESYQRARNYDFGAAKGASSSCLHLKRQCSWVGCQMHRLQGGHRTTLDLMVATVG</sequence>
<dbReference type="EMBL" id="CAJNNV010025419">
    <property type="protein sequence ID" value="CAE8614392.1"/>
    <property type="molecule type" value="Genomic_DNA"/>
</dbReference>
<proteinExistence type="predicted"/>
<dbReference type="CDD" id="cd00882">
    <property type="entry name" value="Ras_like_GTPase"/>
    <property type="match status" value="1"/>
</dbReference>
<dbReference type="OrthoDB" id="8954335at2759"/>
<evidence type="ECO:0000256" key="1">
    <source>
        <dbReference type="SAM" id="Coils"/>
    </source>
</evidence>
<dbReference type="SUPFAM" id="SSF52540">
    <property type="entry name" value="P-loop containing nucleoside triphosphate hydrolases"/>
    <property type="match status" value="1"/>
</dbReference>
<dbReference type="Pfam" id="PF01926">
    <property type="entry name" value="MMR_HSR1"/>
    <property type="match status" value="1"/>
</dbReference>
<evidence type="ECO:0000256" key="2">
    <source>
        <dbReference type="SAM" id="MobiDB-lite"/>
    </source>
</evidence>
<feature type="coiled-coil region" evidence="1">
    <location>
        <begin position="324"/>
        <end position="456"/>
    </location>
</feature>
<organism evidence="4 5">
    <name type="scientific">Polarella glacialis</name>
    <name type="common">Dinoflagellate</name>
    <dbReference type="NCBI Taxonomy" id="89957"/>
    <lineage>
        <taxon>Eukaryota</taxon>
        <taxon>Sar</taxon>
        <taxon>Alveolata</taxon>
        <taxon>Dinophyceae</taxon>
        <taxon>Suessiales</taxon>
        <taxon>Suessiaceae</taxon>
        <taxon>Polarella</taxon>
    </lineage>
</organism>
<dbReference type="Gene3D" id="3.40.50.300">
    <property type="entry name" value="P-loop containing nucleotide triphosphate hydrolases"/>
    <property type="match status" value="1"/>
</dbReference>
<feature type="region of interest" description="Disordered" evidence="2">
    <location>
        <begin position="62"/>
        <end position="85"/>
    </location>
</feature>
<protein>
    <recommendedName>
        <fullName evidence="3">G domain-containing protein</fullName>
    </recommendedName>
</protein>
<evidence type="ECO:0000259" key="3">
    <source>
        <dbReference type="Pfam" id="PF01926"/>
    </source>
</evidence>
<dbReference type="AlphaFoldDB" id="A0A813FQD0"/>
<keyword evidence="1" id="KW-0175">Coiled coil</keyword>
<name>A0A813FQD0_POLGL</name>
<dbReference type="Proteomes" id="UP000654075">
    <property type="component" value="Unassembled WGS sequence"/>
</dbReference>
<dbReference type="InterPro" id="IPR006073">
    <property type="entry name" value="GTP-bd"/>
</dbReference>
<keyword evidence="5" id="KW-1185">Reference proteome</keyword>
<comment type="caution">
    <text evidence="4">The sequence shown here is derived from an EMBL/GenBank/DDBJ whole genome shotgun (WGS) entry which is preliminary data.</text>
</comment>
<gene>
    <name evidence="4" type="ORF">PGLA1383_LOCUS32116</name>
</gene>
<accession>A0A813FQD0</accession>
<evidence type="ECO:0000313" key="4">
    <source>
        <dbReference type="EMBL" id="CAE8614392.1"/>
    </source>
</evidence>
<evidence type="ECO:0000313" key="5">
    <source>
        <dbReference type="Proteomes" id="UP000654075"/>
    </source>
</evidence>
<reference evidence="4" key="1">
    <citation type="submission" date="2021-02" db="EMBL/GenBank/DDBJ databases">
        <authorList>
            <person name="Dougan E. K."/>
            <person name="Rhodes N."/>
            <person name="Thang M."/>
            <person name="Chan C."/>
        </authorList>
    </citation>
    <scope>NUCLEOTIDE SEQUENCE</scope>
</reference>
<feature type="domain" description="G" evidence="3">
    <location>
        <begin position="95"/>
        <end position="159"/>
    </location>
</feature>
<dbReference type="InterPro" id="IPR027417">
    <property type="entry name" value="P-loop_NTPase"/>
</dbReference>
<dbReference type="GO" id="GO:0005525">
    <property type="term" value="F:GTP binding"/>
    <property type="evidence" value="ECO:0007669"/>
    <property type="project" value="InterPro"/>
</dbReference>